<dbReference type="InterPro" id="IPR033453">
    <property type="entry name" value="Glyco_hydro_30_TIM-barrel"/>
</dbReference>
<keyword evidence="2 5" id="KW-0732">Signal</keyword>
<dbReference type="Pfam" id="PF17189">
    <property type="entry name" value="Glyco_hydro_30C"/>
    <property type="match status" value="1"/>
</dbReference>
<evidence type="ECO:0000256" key="1">
    <source>
        <dbReference type="ARBA" id="ARBA00005382"/>
    </source>
</evidence>
<proteinExistence type="inferred from homology"/>
<keyword evidence="3 4" id="KW-0378">Hydrolase</keyword>
<evidence type="ECO:0000256" key="3">
    <source>
        <dbReference type="ARBA" id="ARBA00022801"/>
    </source>
</evidence>
<comment type="similarity">
    <text evidence="1 4">Belongs to the glycosyl hydrolase 30 family.</text>
</comment>
<dbReference type="PANTHER" id="PTHR11069">
    <property type="entry name" value="GLUCOSYLCERAMIDASE"/>
    <property type="match status" value="1"/>
</dbReference>
<evidence type="ECO:0000259" key="6">
    <source>
        <dbReference type="Pfam" id="PF02055"/>
    </source>
</evidence>
<dbReference type="EMBL" id="JAATJE010000001">
    <property type="protein sequence ID" value="NJC32945.1"/>
    <property type="molecule type" value="Genomic_DNA"/>
</dbReference>
<dbReference type="PROSITE" id="PS51257">
    <property type="entry name" value="PROKAR_LIPOPROTEIN"/>
    <property type="match status" value="1"/>
</dbReference>
<feature type="domain" description="Glycosyl hydrolase family 30 beta sandwich" evidence="7">
    <location>
        <begin position="405"/>
        <end position="466"/>
    </location>
</feature>
<evidence type="ECO:0000256" key="5">
    <source>
        <dbReference type="SAM" id="SignalP"/>
    </source>
</evidence>
<dbReference type="EC" id="3.2.1.45" evidence="8"/>
<evidence type="ECO:0000256" key="2">
    <source>
        <dbReference type="ARBA" id="ARBA00022729"/>
    </source>
</evidence>
<accession>A0ABX0XJM3</accession>
<dbReference type="PRINTS" id="PR00843">
    <property type="entry name" value="GLHYDRLASE30"/>
</dbReference>
<dbReference type="InterPro" id="IPR017853">
    <property type="entry name" value="GH"/>
</dbReference>
<gene>
    <name evidence="8" type="ORF">GGR88_000419</name>
</gene>
<dbReference type="InterPro" id="IPR033452">
    <property type="entry name" value="GH30_C"/>
</dbReference>
<feature type="signal peptide" evidence="5">
    <location>
        <begin position="1"/>
        <end position="23"/>
    </location>
</feature>
<dbReference type="Proteomes" id="UP000734218">
    <property type="component" value="Unassembled WGS sequence"/>
</dbReference>
<dbReference type="Gene3D" id="3.20.20.80">
    <property type="entry name" value="Glycosidases"/>
    <property type="match status" value="1"/>
</dbReference>
<protein>
    <submittedName>
        <fullName evidence="8">Glucosylceramidase</fullName>
        <ecNumber evidence="8">3.2.1.45</ecNumber>
    </submittedName>
</protein>
<sequence>MIRTIAAALAALSLAGCATPALRSAAQPVTAVVTSADGAQRLSPQPVAATPETTALRITVDPDTRHQTMVGFGASITDASAILIDALPQDRRDALIRELFGRGEGGLGLDFTRLTIGASDFSPTHYSFDDMPAGERDSDLRRFSINPNRADVLPVLKSALAVNPDLVVMASPWSPPGWMKTSDSMIGGTLRPDAYDVYARYFARYLQAYRAEGVAIRYLTIQNEPDFSPTDYPGMKWPAVDRARFVGQHLGPLLEREGLATRILDWDHNWDQPEQPLTVLRDPAATRYVAGTAWHCYAGNVSAQTPVHEAFPDRETFFTECSGGEWRPGWATGLSDAVGLMIDTTRGWAKGVLLWNLALDPRNGPQLGGCRTCRGVVRIDPATGAVEREVDYYALGHLSRFVRPGAHRIGSTSGEAGVKTVAFRNADNGSLVLLAFNGAEEPRPLRIEAPGRSFGFTLAPGSAATFAW</sequence>
<dbReference type="SUPFAM" id="SSF51445">
    <property type="entry name" value="(Trans)glycosidases"/>
    <property type="match status" value="1"/>
</dbReference>
<dbReference type="RefSeq" id="WP_167952506.1">
    <property type="nucleotide sequence ID" value="NZ_JAATJE010000001.1"/>
</dbReference>
<dbReference type="InterPro" id="IPR013780">
    <property type="entry name" value="Glyco_hydro_b"/>
</dbReference>
<keyword evidence="4 8" id="KW-0326">Glycosidase</keyword>
<reference evidence="8 9" key="1">
    <citation type="submission" date="2020-03" db="EMBL/GenBank/DDBJ databases">
        <title>Genomic Encyclopedia of Type Strains, Phase IV (KMG-IV): sequencing the most valuable type-strain genomes for metagenomic binning, comparative biology and taxonomic classification.</title>
        <authorList>
            <person name="Goeker M."/>
        </authorList>
    </citation>
    <scope>NUCLEOTIDE SEQUENCE [LARGE SCALE GENOMIC DNA]</scope>
    <source>
        <strain evidence="8 9">DSM 27651</strain>
    </source>
</reference>
<dbReference type="Gene3D" id="2.60.40.1180">
    <property type="entry name" value="Golgi alpha-mannosidase II"/>
    <property type="match status" value="1"/>
</dbReference>
<comment type="caution">
    <text evidence="8">The sequence shown here is derived from an EMBL/GenBank/DDBJ whole genome shotgun (WGS) entry which is preliminary data.</text>
</comment>
<dbReference type="Pfam" id="PF02055">
    <property type="entry name" value="Glyco_hydro_30"/>
    <property type="match status" value="1"/>
</dbReference>
<evidence type="ECO:0000313" key="8">
    <source>
        <dbReference type="EMBL" id="NJC32945.1"/>
    </source>
</evidence>
<name>A0ABX0XJM3_9SPHN</name>
<feature type="domain" description="Glycosyl hydrolase family 30 TIM-barrel" evidence="6">
    <location>
        <begin position="71"/>
        <end position="402"/>
    </location>
</feature>
<organism evidence="8 9">
    <name type="scientific">Sphingomonas jejuensis</name>
    <dbReference type="NCBI Taxonomy" id="904715"/>
    <lineage>
        <taxon>Bacteria</taxon>
        <taxon>Pseudomonadati</taxon>
        <taxon>Pseudomonadota</taxon>
        <taxon>Alphaproteobacteria</taxon>
        <taxon>Sphingomonadales</taxon>
        <taxon>Sphingomonadaceae</taxon>
        <taxon>Sphingomonas</taxon>
    </lineage>
</organism>
<feature type="chain" id="PRO_5047544017" evidence="5">
    <location>
        <begin position="24"/>
        <end position="468"/>
    </location>
</feature>
<dbReference type="InterPro" id="IPR001139">
    <property type="entry name" value="Glyco_hydro_30"/>
</dbReference>
<dbReference type="PANTHER" id="PTHR11069:SF23">
    <property type="entry name" value="LYSOSOMAL ACID GLUCOSYLCERAMIDASE"/>
    <property type="match status" value="1"/>
</dbReference>
<evidence type="ECO:0000313" key="9">
    <source>
        <dbReference type="Proteomes" id="UP000734218"/>
    </source>
</evidence>
<evidence type="ECO:0000256" key="4">
    <source>
        <dbReference type="RuleBase" id="RU361188"/>
    </source>
</evidence>
<evidence type="ECO:0000259" key="7">
    <source>
        <dbReference type="Pfam" id="PF17189"/>
    </source>
</evidence>
<dbReference type="GO" id="GO:0004348">
    <property type="term" value="F:glucosylceramidase activity"/>
    <property type="evidence" value="ECO:0007669"/>
    <property type="project" value="UniProtKB-EC"/>
</dbReference>
<keyword evidence="9" id="KW-1185">Reference proteome</keyword>